<dbReference type="Pfam" id="PF07872">
    <property type="entry name" value="DUF1659"/>
    <property type="match status" value="1"/>
</dbReference>
<dbReference type="RefSeq" id="WP_046526061.1">
    <property type="nucleotide sequence ID" value="NZ_LAYY01000100.1"/>
</dbReference>
<gene>
    <name evidence="2" type="ORF">WQ57_23420</name>
</gene>
<dbReference type="AlphaFoldDB" id="A0A0M2SGZ9"/>
<comment type="caution">
    <text evidence="2">The sequence shown here is derived from an EMBL/GenBank/DDBJ whole genome shotgun (WGS) entry which is preliminary data.</text>
</comment>
<proteinExistence type="predicted"/>
<dbReference type="InterPro" id="IPR012454">
    <property type="entry name" value="DUF1659"/>
</dbReference>
<reference evidence="2 3" key="1">
    <citation type="submission" date="2015-04" db="EMBL/GenBank/DDBJ databases">
        <title>Taxonomic description and genome sequence of Bacillus campisalis sp. nov., a novel member of the genus Bacillus isolated from solar saltern.</title>
        <authorList>
            <person name="Mathan Kumar R."/>
            <person name="Kaur G."/>
            <person name="Kumar A."/>
            <person name="Singh N.K."/>
            <person name="Kaur N."/>
            <person name="Kumar N."/>
            <person name="Mayilraj S."/>
        </authorList>
    </citation>
    <scope>NUCLEOTIDE SEQUENCE [LARGE SCALE GENOMIC DNA]</scope>
    <source>
        <strain evidence="2 3">SA2-6</strain>
    </source>
</reference>
<dbReference type="OrthoDB" id="48766at2"/>
<evidence type="ECO:0000259" key="1">
    <source>
        <dbReference type="Pfam" id="PF07872"/>
    </source>
</evidence>
<evidence type="ECO:0000313" key="3">
    <source>
        <dbReference type="Proteomes" id="UP000034166"/>
    </source>
</evidence>
<protein>
    <recommendedName>
        <fullName evidence="1">DUF1659 domain-containing protein</fullName>
    </recommendedName>
</protein>
<sequence>MAQAFLKNTRMTMVFETGMNEKGEPIYKAKTYTNIKRLATADQLHQAATALAAISAFPLNSVERTDNYDIM</sequence>
<accession>A0A0M2SGZ9</accession>
<dbReference type="PATRIC" id="fig|1408103.3.peg.5049"/>
<dbReference type="EMBL" id="LAYY01000100">
    <property type="protein sequence ID" value="KKK33573.1"/>
    <property type="molecule type" value="Genomic_DNA"/>
</dbReference>
<keyword evidence="3" id="KW-1185">Reference proteome</keyword>
<name>A0A0M2SGZ9_9BACI</name>
<feature type="domain" description="DUF1659" evidence="1">
    <location>
        <begin position="3"/>
        <end position="70"/>
    </location>
</feature>
<dbReference type="Proteomes" id="UP000034166">
    <property type="component" value="Unassembled WGS sequence"/>
</dbReference>
<organism evidence="2 3">
    <name type="scientific">Mesobacillus campisalis</name>
    <dbReference type="NCBI Taxonomy" id="1408103"/>
    <lineage>
        <taxon>Bacteria</taxon>
        <taxon>Bacillati</taxon>
        <taxon>Bacillota</taxon>
        <taxon>Bacilli</taxon>
        <taxon>Bacillales</taxon>
        <taxon>Bacillaceae</taxon>
        <taxon>Mesobacillus</taxon>
    </lineage>
</organism>
<evidence type="ECO:0000313" key="2">
    <source>
        <dbReference type="EMBL" id="KKK33573.1"/>
    </source>
</evidence>